<protein>
    <recommendedName>
        <fullName evidence="7">Zn(2)-C6 fungal-type domain-containing protein</fullName>
    </recommendedName>
</protein>
<evidence type="ECO:0000313" key="9">
    <source>
        <dbReference type="Proteomes" id="UP000053342"/>
    </source>
</evidence>
<evidence type="ECO:0000256" key="3">
    <source>
        <dbReference type="ARBA" id="ARBA00023125"/>
    </source>
</evidence>
<dbReference type="Pfam" id="PF04082">
    <property type="entry name" value="Fungal_trans"/>
    <property type="match status" value="1"/>
</dbReference>
<dbReference type="GeneID" id="27356220"/>
<evidence type="ECO:0000256" key="6">
    <source>
        <dbReference type="SAM" id="MobiDB-lite"/>
    </source>
</evidence>
<dbReference type="Proteomes" id="UP000053342">
    <property type="component" value="Unassembled WGS sequence"/>
</dbReference>
<keyword evidence="1" id="KW-0479">Metal-binding</keyword>
<dbReference type="PROSITE" id="PS50048">
    <property type="entry name" value="ZN2_CY6_FUNGAL_2"/>
    <property type="match status" value="1"/>
</dbReference>
<feature type="domain" description="Zn(2)-C6 fungal-type" evidence="7">
    <location>
        <begin position="13"/>
        <end position="57"/>
    </location>
</feature>
<evidence type="ECO:0000259" key="7">
    <source>
        <dbReference type="PROSITE" id="PS50048"/>
    </source>
</evidence>
<keyword evidence="3" id="KW-0238">DNA-binding</keyword>
<evidence type="ECO:0000256" key="4">
    <source>
        <dbReference type="ARBA" id="ARBA00023163"/>
    </source>
</evidence>
<name>A0A0D2B0Y1_9EURO</name>
<dbReference type="InterPro" id="IPR036864">
    <property type="entry name" value="Zn2-C6_fun-type_DNA-bd_sf"/>
</dbReference>
<reference evidence="8 9" key="1">
    <citation type="submission" date="2015-01" db="EMBL/GenBank/DDBJ databases">
        <title>The Genome Sequence of Exophiala oligosperma CBS72588.</title>
        <authorList>
            <consortium name="The Broad Institute Genomics Platform"/>
            <person name="Cuomo C."/>
            <person name="de Hoog S."/>
            <person name="Gorbushina A."/>
            <person name="Stielow B."/>
            <person name="Teixiera M."/>
            <person name="Abouelleil A."/>
            <person name="Chapman S.B."/>
            <person name="Priest M."/>
            <person name="Young S.K."/>
            <person name="Wortman J."/>
            <person name="Nusbaum C."/>
            <person name="Birren B."/>
        </authorList>
    </citation>
    <scope>NUCLEOTIDE SEQUENCE [LARGE SCALE GENOMIC DNA]</scope>
    <source>
        <strain evidence="8 9">CBS 72588</strain>
    </source>
</reference>
<dbReference type="SMART" id="SM00906">
    <property type="entry name" value="Fungal_trans"/>
    <property type="match status" value="1"/>
</dbReference>
<dbReference type="GO" id="GO:0003677">
    <property type="term" value="F:DNA binding"/>
    <property type="evidence" value="ECO:0007669"/>
    <property type="project" value="UniProtKB-KW"/>
</dbReference>
<dbReference type="PANTHER" id="PTHR46910">
    <property type="entry name" value="TRANSCRIPTION FACTOR PDR1"/>
    <property type="match status" value="1"/>
</dbReference>
<feature type="compositionally biased region" description="Basic and acidic residues" evidence="6">
    <location>
        <begin position="207"/>
        <end position="219"/>
    </location>
</feature>
<dbReference type="InterPro" id="IPR001138">
    <property type="entry name" value="Zn2Cys6_DnaBD"/>
</dbReference>
<evidence type="ECO:0000256" key="2">
    <source>
        <dbReference type="ARBA" id="ARBA00023015"/>
    </source>
</evidence>
<keyword evidence="2" id="KW-0805">Transcription regulation</keyword>
<organism evidence="8 9">
    <name type="scientific">Exophiala oligosperma</name>
    <dbReference type="NCBI Taxonomy" id="215243"/>
    <lineage>
        <taxon>Eukaryota</taxon>
        <taxon>Fungi</taxon>
        <taxon>Dikarya</taxon>
        <taxon>Ascomycota</taxon>
        <taxon>Pezizomycotina</taxon>
        <taxon>Eurotiomycetes</taxon>
        <taxon>Chaetothyriomycetidae</taxon>
        <taxon>Chaetothyriales</taxon>
        <taxon>Herpotrichiellaceae</taxon>
        <taxon>Exophiala</taxon>
    </lineage>
</organism>
<dbReference type="AlphaFoldDB" id="A0A0D2B0Y1"/>
<proteinExistence type="predicted"/>
<dbReference type="OrthoDB" id="39175at2759"/>
<dbReference type="Gene3D" id="4.10.240.10">
    <property type="entry name" value="Zn(2)-C6 fungal-type DNA-binding domain"/>
    <property type="match status" value="1"/>
</dbReference>
<keyword evidence="4" id="KW-0804">Transcription</keyword>
<evidence type="ECO:0000256" key="1">
    <source>
        <dbReference type="ARBA" id="ARBA00022723"/>
    </source>
</evidence>
<dbReference type="STRING" id="215243.A0A0D2B0Y1"/>
<dbReference type="RefSeq" id="XP_016266007.1">
    <property type="nucleotide sequence ID" value="XM_016405002.1"/>
</dbReference>
<keyword evidence="9" id="KW-1185">Reference proteome</keyword>
<dbReference type="CDD" id="cd00067">
    <property type="entry name" value="GAL4"/>
    <property type="match status" value="1"/>
</dbReference>
<dbReference type="GO" id="GO:0006351">
    <property type="term" value="P:DNA-templated transcription"/>
    <property type="evidence" value="ECO:0007669"/>
    <property type="project" value="InterPro"/>
</dbReference>
<gene>
    <name evidence="8" type="ORF">PV06_04146</name>
</gene>
<dbReference type="VEuPathDB" id="FungiDB:PV06_04146"/>
<evidence type="ECO:0000313" key="8">
    <source>
        <dbReference type="EMBL" id="KIW45791.1"/>
    </source>
</evidence>
<dbReference type="CDD" id="cd12148">
    <property type="entry name" value="fungal_TF_MHR"/>
    <property type="match status" value="1"/>
</dbReference>
<dbReference type="SUPFAM" id="SSF57701">
    <property type="entry name" value="Zn2/Cys6 DNA-binding domain"/>
    <property type="match status" value="1"/>
</dbReference>
<dbReference type="GO" id="GO:0000981">
    <property type="term" value="F:DNA-binding transcription factor activity, RNA polymerase II-specific"/>
    <property type="evidence" value="ECO:0007669"/>
    <property type="project" value="InterPro"/>
</dbReference>
<evidence type="ECO:0000256" key="5">
    <source>
        <dbReference type="ARBA" id="ARBA00023242"/>
    </source>
</evidence>
<dbReference type="HOGENOM" id="CLU_016058_0_0_1"/>
<feature type="region of interest" description="Disordered" evidence="6">
    <location>
        <begin position="200"/>
        <end position="229"/>
    </location>
</feature>
<dbReference type="EMBL" id="KN847334">
    <property type="protein sequence ID" value="KIW45791.1"/>
    <property type="molecule type" value="Genomic_DNA"/>
</dbReference>
<accession>A0A0D2B0Y1</accession>
<dbReference type="InterPro" id="IPR050987">
    <property type="entry name" value="AtrR-like"/>
</dbReference>
<dbReference type="InterPro" id="IPR007219">
    <property type="entry name" value="XnlR_reg_dom"/>
</dbReference>
<dbReference type="PANTHER" id="PTHR46910:SF25">
    <property type="entry name" value="ABC-TRANSPORTER-REGULATING TRANSCRIPTION FACTOR"/>
    <property type="match status" value="1"/>
</dbReference>
<sequence>MAADRPVPKCIRACEYCRLKKIKCKQQIQKLTTNADVAGNGKQPCRNCELHDEECYIVPTIRKGTREKQRILQERLAKAEAMLAAAGVNLDTQIISIDLFPATTDNASTIQNLNAPGAPMVANLPGGSPRMQSVNTGLDKVSEQAFTSTFSLEFASSAQPVESAQTMQGVESHGIDQEPMTVELENLNNMSGYVATVESSLPSDAYPTRHEDDLAERQKGRASTSPDTDIQEDALEHHGEASYLSICSQAGMNWASNGLGLTGFASSAASLNSLVSRRLKLQSKLSNARTPEPDVSTAWKYTDAFFEESLEAPLQPLRREVFGTYLRAFLRTTPTHHEDPALYALRHVVYAFGARIAHSRRPSANAWIEAQRISWKYFENALAVHTQLVYCRSQLQAVESLLLMALFTEGLGNPKLEYMLISNAARLAQSKGLHLDISGSSGPRDDKELEYRSVLFWSIYCYEKHNSSCSDRASAIDDDDISCPYPSKPLHGSTTNLEIFLQNIELARIKSTISKQLLGVSARRQFQATRLESIQQLAKRLHEWRSQLPTKLHFEPAYDPNGSAEKVRTEYTLYYHLAYHASLITIYGAAGKPWIKNNSNIGPERDQVARATPEDSKNPVAESSREIIRAMRHIQIDSAAPTWLTVFYPILGMIHLFIHIVCYPNLPTVPSDIQLVEMAAGYFGHLDYSTESSFSLGFIRDLAHWARVRTTDGITEKSQVARPATHPVSPMISAMGFLPGVVDDFFSRQSWMSDPSNIISDDWRTFTPSFSQAQFMPWNYDSNTMFEQ</sequence>
<dbReference type="GO" id="GO:0008270">
    <property type="term" value="F:zinc ion binding"/>
    <property type="evidence" value="ECO:0007669"/>
    <property type="project" value="InterPro"/>
</dbReference>
<keyword evidence="5" id="KW-0539">Nucleus</keyword>